<reference evidence="1" key="1">
    <citation type="submission" date="2013-12" db="EMBL/GenBank/DDBJ databases">
        <title>A Varibaculum cambriense genome reconstructed from a premature infant gut community with otherwise low bacterial novelty that shifts toward anaerobic metabolism during the third week of life.</title>
        <authorList>
            <person name="Brown C.T."/>
            <person name="Sharon I."/>
            <person name="Thomas B.C."/>
            <person name="Castelle C.J."/>
            <person name="Morowitz M.J."/>
            <person name="Banfield J.F."/>
        </authorList>
    </citation>
    <scope>NUCLEOTIDE SEQUENCE</scope>
</reference>
<dbReference type="EMBL" id="AZMM01004673">
    <property type="protein sequence ID" value="ETJ41404.1"/>
    <property type="molecule type" value="Genomic_DNA"/>
</dbReference>
<protein>
    <submittedName>
        <fullName evidence="1">Protein rhsA</fullName>
    </submittedName>
</protein>
<feature type="non-terminal residue" evidence="1">
    <location>
        <position position="1"/>
    </location>
</feature>
<feature type="non-terminal residue" evidence="1">
    <location>
        <position position="80"/>
    </location>
</feature>
<comment type="caution">
    <text evidence="1">The sequence shown here is derived from an EMBL/GenBank/DDBJ whole genome shotgun (WGS) entry which is preliminary data.</text>
</comment>
<evidence type="ECO:0000313" key="1">
    <source>
        <dbReference type="EMBL" id="ETJ41404.1"/>
    </source>
</evidence>
<proteinExistence type="predicted"/>
<sequence>IRISSPRQTRSYSYSTTGRLTGVHTTAANLDIRIPYATDPAGNRLPDPELHPDSTLTVWPDNRIAEDAHYVYRYDEYGRL</sequence>
<organism evidence="1">
    <name type="scientific">human gut metagenome</name>
    <dbReference type="NCBI Taxonomy" id="408170"/>
    <lineage>
        <taxon>unclassified sequences</taxon>
        <taxon>metagenomes</taxon>
        <taxon>organismal metagenomes</taxon>
    </lineage>
</organism>
<gene>
    <name evidence="1" type="ORF">Q604_UNBC04673G0001</name>
</gene>
<dbReference type="AlphaFoldDB" id="W1YJP8"/>
<name>W1YJP8_9ZZZZ</name>
<accession>W1YJP8</accession>